<evidence type="ECO:0000313" key="3">
    <source>
        <dbReference type="EMBL" id="KPP73971.1"/>
    </source>
</evidence>
<organism evidence="3 4">
    <name type="scientific">Scleropages formosus</name>
    <name type="common">Asian bonytongue</name>
    <name type="synonym">Osteoglossum formosum</name>
    <dbReference type="NCBI Taxonomy" id="113540"/>
    <lineage>
        <taxon>Eukaryota</taxon>
        <taxon>Metazoa</taxon>
        <taxon>Chordata</taxon>
        <taxon>Craniata</taxon>
        <taxon>Vertebrata</taxon>
        <taxon>Euteleostomi</taxon>
        <taxon>Actinopterygii</taxon>
        <taxon>Neopterygii</taxon>
        <taxon>Teleostei</taxon>
        <taxon>Osteoglossocephala</taxon>
        <taxon>Osteoglossomorpha</taxon>
        <taxon>Osteoglossiformes</taxon>
        <taxon>Osteoglossidae</taxon>
        <taxon>Scleropages</taxon>
    </lineage>
</organism>
<protein>
    <submittedName>
        <fullName evidence="3">Uncharacterized protein</fullName>
    </submittedName>
</protein>
<evidence type="ECO:0000256" key="1">
    <source>
        <dbReference type="SAM" id="Coils"/>
    </source>
</evidence>
<proteinExistence type="predicted"/>
<feature type="compositionally biased region" description="Polar residues" evidence="2">
    <location>
        <begin position="897"/>
        <end position="910"/>
    </location>
</feature>
<comment type="caution">
    <text evidence="3">The sequence shown here is derived from an EMBL/GenBank/DDBJ whole genome shotgun (WGS) entry which is preliminary data.</text>
</comment>
<feature type="region of interest" description="Disordered" evidence="2">
    <location>
        <begin position="888"/>
        <end position="910"/>
    </location>
</feature>
<name>A0A0P7VF04_SCLFO</name>
<feature type="region of interest" description="Disordered" evidence="2">
    <location>
        <begin position="1"/>
        <end position="47"/>
    </location>
</feature>
<sequence length="910" mass="103538">MTGDVACPAAEAAPRRRSESGHKDTPKAPVLCLKGNEQRASQDDDGYSTRNFSFAEAESSDSHCDILEEHLSAVEVNCSFSASELASLCHQSVVVTGSLEQQVHTESLESAAPLEQRVAELEKHLEAGAHTHLQEFQEQYTRDLRETIQLCETLMSEKAAVAAERDLIEQEFCALREENQTLRQEKEHLLRDLQEKREVEEFRALEQESTRQYEVLFQEWMELETCGGEELLSEISSLKKSADKSAAYIQNLEADLAAMSAELKRKDEWIVELQGLRNKDSAQEIRQLKRSLEDAETLSRDARKEWAVLRTEMVALREKEVDMTTGYTKMEAELQRLRERLELEKTRFKKMQADLQKELHKVFQENVELSSLVRERDHSDVESEALVNLRKELEGSQERERTLQARLAKLECFSKLPVEDNSVKQTGDHTGEPCLGKSCVDASLACVYGEDQQGAEHVQGISMSQECAGAMELQEEAGEKLQPENLREDVETTIKDPDSVLCAQLQDELEDLRSHMTSITKERDQLLEEVGVLQEEVSHFRRLLQESEMAAVLQQCLDLEQPSQDKGEQPELQQQIQRLGEELYSVKAEKEHLQARLELLIGASPEEVALLELRRSSVDRGERRLRSRLEQARSQLEAMQQSLVVLEEARAEAEHQVSTHKEAMHLLQTELQETCAQLELKNTTIRALEQKLAQVCGALGLQKPRSPDFQMDLERADLSSCHQEELVKPMALDHREETVWSVTEVLVRPRKPADKSIVETSRGRTVLSPLLTERDEVKQLKSDVHESHVADQRGQAAKWRRRATKLKENRSEMSPHTTPTRRRCLILSEGHFFESPKSKFFDVRHNAVHLNRPRQFFDNSSLGTIPEVAFPPAGAAWAHLRALQKDLDTTVEENGSPLPSSPRQDNCKAQ</sequence>
<dbReference type="EMBL" id="JARO02001953">
    <property type="protein sequence ID" value="KPP73971.1"/>
    <property type="molecule type" value="Genomic_DNA"/>
</dbReference>
<evidence type="ECO:0000313" key="4">
    <source>
        <dbReference type="Proteomes" id="UP000034805"/>
    </source>
</evidence>
<feature type="coiled-coil region" evidence="1">
    <location>
        <begin position="278"/>
        <end position="358"/>
    </location>
</feature>
<dbReference type="AlphaFoldDB" id="A0A0P7VF04"/>
<feature type="coiled-coil region" evidence="1">
    <location>
        <begin position="622"/>
        <end position="691"/>
    </location>
</feature>
<keyword evidence="1" id="KW-0175">Coiled coil</keyword>
<feature type="compositionally biased region" description="Basic and acidic residues" evidence="2">
    <location>
        <begin position="13"/>
        <end position="26"/>
    </location>
</feature>
<gene>
    <name evidence="3" type="ORF">Z043_106911</name>
</gene>
<accession>A0A0P7VF04</accession>
<evidence type="ECO:0000256" key="2">
    <source>
        <dbReference type="SAM" id="MobiDB-lite"/>
    </source>
</evidence>
<dbReference type="Proteomes" id="UP000034805">
    <property type="component" value="Unassembled WGS sequence"/>
</dbReference>
<reference evidence="3 4" key="1">
    <citation type="submission" date="2015-08" db="EMBL/GenBank/DDBJ databases">
        <title>The genome of the Asian arowana (Scleropages formosus).</title>
        <authorList>
            <person name="Tan M.H."/>
            <person name="Gan H.M."/>
            <person name="Croft L.J."/>
            <person name="Austin C.M."/>
        </authorList>
    </citation>
    <scope>NUCLEOTIDE SEQUENCE [LARGE SCALE GENOMIC DNA]</scope>
    <source>
        <strain evidence="3">Aro1</strain>
    </source>
</reference>
<feature type="coiled-coil region" evidence="1">
    <location>
        <begin position="502"/>
        <end position="536"/>
    </location>
</feature>